<dbReference type="GO" id="GO:0009423">
    <property type="term" value="P:chorismate biosynthetic process"/>
    <property type="evidence" value="ECO:0007669"/>
    <property type="project" value="UniProtKB-UniPathway"/>
</dbReference>
<comment type="function">
    <text evidence="1 8">Stereospecific condensation of phosphoenolpyruvate (PEP) and D-erythrose-4-phosphate (E4P) giving rise to 3-deoxy-D-arabino-heptulosonate-7-phosphate (DAHP).</text>
</comment>
<dbReference type="InterPro" id="IPR013785">
    <property type="entry name" value="Aldolase_TIM"/>
</dbReference>
<dbReference type="Pfam" id="PF00793">
    <property type="entry name" value="DAHP_synth_1"/>
    <property type="match status" value="1"/>
</dbReference>
<evidence type="ECO:0000313" key="10">
    <source>
        <dbReference type="EMBL" id="KFI57809.1"/>
    </source>
</evidence>
<dbReference type="UniPathway" id="UPA00053">
    <property type="reaction ID" value="UER00084"/>
</dbReference>
<dbReference type="OrthoDB" id="9807331at2"/>
<comment type="pathway">
    <text evidence="2 8">Metabolic intermediate biosynthesis; chorismate biosynthesis; chorismate from D-erythrose 4-phosphate and phosphoenolpyruvate: step 1/7.</text>
</comment>
<keyword evidence="11" id="KW-1185">Reference proteome</keyword>
<dbReference type="GO" id="GO:0005737">
    <property type="term" value="C:cytoplasm"/>
    <property type="evidence" value="ECO:0007669"/>
    <property type="project" value="TreeGrafter"/>
</dbReference>
<comment type="similarity">
    <text evidence="3 8">Belongs to the class-I DAHP synthase family.</text>
</comment>
<dbReference type="GO" id="GO:0009073">
    <property type="term" value="P:aromatic amino acid family biosynthetic process"/>
    <property type="evidence" value="ECO:0007669"/>
    <property type="project" value="UniProtKB-KW"/>
</dbReference>
<evidence type="ECO:0000256" key="3">
    <source>
        <dbReference type="ARBA" id="ARBA00007985"/>
    </source>
</evidence>
<evidence type="ECO:0000256" key="6">
    <source>
        <dbReference type="ARBA" id="ARBA00023141"/>
    </source>
</evidence>
<keyword evidence="4 8" id="KW-0028">Amino-acid biosynthesis</keyword>
<dbReference type="RefSeq" id="WP_024541013.1">
    <property type="nucleotide sequence ID" value="NZ_JGYU01000003.1"/>
</dbReference>
<evidence type="ECO:0000256" key="5">
    <source>
        <dbReference type="ARBA" id="ARBA00022679"/>
    </source>
</evidence>
<dbReference type="InterPro" id="IPR006219">
    <property type="entry name" value="DAHP_synth_1"/>
</dbReference>
<organism evidence="10 11">
    <name type="scientific">Bifidobacterium choerinum</name>
    <dbReference type="NCBI Taxonomy" id="35760"/>
    <lineage>
        <taxon>Bacteria</taxon>
        <taxon>Bacillati</taxon>
        <taxon>Actinomycetota</taxon>
        <taxon>Actinomycetes</taxon>
        <taxon>Bifidobacteriales</taxon>
        <taxon>Bifidobacteriaceae</taxon>
        <taxon>Bifidobacterium</taxon>
    </lineage>
</organism>
<dbReference type="FunFam" id="3.20.20.70:FF:000005">
    <property type="entry name" value="Phospho-2-dehydro-3-deoxyheptonate aldolase"/>
    <property type="match status" value="1"/>
</dbReference>
<dbReference type="eggNOG" id="COG0722">
    <property type="taxonomic scope" value="Bacteria"/>
</dbReference>
<evidence type="ECO:0000256" key="1">
    <source>
        <dbReference type="ARBA" id="ARBA00003726"/>
    </source>
</evidence>
<evidence type="ECO:0000259" key="9">
    <source>
        <dbReference type="Pfam" id="PF00793"/>
    </source>
</evidence>
<dbReference type="Gene3D" id="3.20.20.70">
    <property type="entry name" value="Aldolase class I"/>
    <property type="match status" value="1"/>
</dbReference>
<protein>
    <recommendedName>
        <fullName evidence="8">Phospho-2-dehydro-3-deoxyheptonate aldolase</fullName>
        <ecNumber evidence="8">2.5.1.54</ecNumber>
    </recommendedName>
</protein>
<dbReference type="InterPro" id="IPR006218">
    <property type="entry name" value="DAHP1/KDSA"/>
</dbReference>
<dbReference type="PANTHER" id="PTHR21225:SF12">
    <property type="entry name" value="PHOSPHO-2-DEHYDRO-3-DEOXYHEPTONATE ALDOLASE, TYROSINE-INHIBITED"/>
    <property type="match status" value="1"/>
</dbReference>
<comment type="caution">
    <text evidence="10">The sequence shown here is derived from an EMBL/GenBank/DDBJ whole genome shotgun (WGS) entry which is preliminary data.</text>
</comment>
<proteinExistence type="inferred from homology"/>
<evidence type="ECO:0000256" key="2">
    <source>
        <dbReference type="ARBA" id="ARBA00004688"/>
    </source>
</evidence>
<dbReference type="NCBIfam" id="TIGR00034">
    <property type="entry name" value="aroFGH"/>
    <property type="match status" value="1"/>
</dbReference>
<dbReference type="PANTHER" id="PTHR21225">
    <property type="entry name" value="PHOSPHO-2-DEHYDRO-3-DEOXYHEPTONATE ALDOLASE DAHP SYNTHETASE"/>
    <property type="match status" value="1"/>
</dbReference>
<dbReference type="NCBIfam" id="NF009395">
    <property type="entry name" value="PRK12755.1"/>
    <property type="match status" value="1"/>
</dbReference>
<dbReference type="Proteomes" id="UP000028995">
    <property type="component" value="Unassembled WGS sequence"/>
</dbReference>
<keyword evidence="5 8" id="KW-0808">Transferase</keyword>
<accession>A0A087AGA9</accession>
<dbReference type="SUPFAM" id="SSF51569">
    <property type="entry name" value="Aldolase"/>
    <property type="match status" value="1"/>
</dbReference>
<gene>
    <name evidence="10" type="ORF">BCHO_0970</name>
</gene>
<sequence length="375" mass="40609">MAALRGPDSSQDNVLDARAVVPETVDVNIRQLDPIPAPRYFIKELPLTDAMSELVLSSRRQIRDILHGRDDRVLAIVGPCSIHDPKAAHEYATRLAALNEELKDRLMIVMRVYFEKPRTTIGWKGLINDPDLNGRFDIRKGMWLARKVLTDVLSLGLPAATEWLDPITPQYLCDLVSWGAIGARNTESQVHRELASGMSMPIGFKNATDGSIKPAADSCYTAAFEHHFLSVNLDGQVISAETKGNPDCHLVLRGSSSGPNYDPVSVAGALAALRASKASGPSDHGLVIDAAHGNCGKDEVVEARVVEDIASRIAAGERGILGIMMESFLKGGHQKPAPLDQLVYGQSVTDACVPWGRTEQVLRELADAVAARRGN</sequence>
<dbReference type="GO" id="GO:0003849">
    <property type="term" value="F:3-deoxy-7-phosphoheptulonate synthase activity"/>
    <property type="evidence" value="ECO:0007669"/>
    <property type="project" value="UniProtKB-EC"/>
</dbReference>
<name>A0A087AGA9_9BIFI</name>
<reference evidence="10 11" key="1">
    <citation type="submission" date="2014-03" db="EMBL/GenBank/DDBJ databases">
        <title>Genomics of Bifidobacteria.</title>
        <authorList>
            <person name="Ventura M."/>
            <person name="Milani C."/>
            <person name="Lugli G.A."/>
        </authorList>
    </citation>
    <scope>NUCLEOTIDE SEQUENCE [LARGE SCALE GENOMIC DNA]</scope>
    <source>
        <strain evidence="10 11">LMG 10510</strain>
    </source>
</reference>
<evidence type="ECO:0000313" key="11">
    <source>
        <dbReference type="Proteomes" id="UP000028995"/>
    </source>
</evidence>
<dbReference type="GO" id="GO:0008652">
    <property type="term" value="P:amino acid biosynthetic process"/>
    <property type="evidence" value="ECO:0007669"/>
    <property type="project" value="UniProtKB-KW"/>
</dbReference>
<evidence type="ECO:0000256" key="7">
    <source>
        <dbReference type="ARBA" id="ARBA00047508"/>
    </source>
</evidence>
<dbReference type="EC" id="2.5.1.54" evidence="8"/>
<feature type="domain" description="DAHP synthetase I/KDSA" evidence="9">
    <location>
        <begin position="64"/>
        <end position="362"/>
    </location>
</feature>
<dbReference type="EMBL" id="JGYU01000003">
    <property type="protein sequence ID" value="KFI57809.1"/>
    <property type="molecule type" value="Genomic_DNA"/>
</dbReference>
<keyword evidence="6 8" id="KW-0057">Aromatic amino acid biosynthesis</keyword>
<comment type="catalytic activity">
    <reaction evidence="7 8">
        <text>D-erythrose 4-phosphate + phosphoenolpyruvate + H2O = 7-phospho-2-dehydro-3-deoxy-D-arabino-heptonate + phosphate</text>
        <dbReference type="Rhea" id="RHEA:14717"/>
        <dbReference type="ChEBI" id="CHEBI:15377"/>
        <dbReference type="ChEBI" id="CHEBI:16897"/>
        <dbReference type="ChEBI" id="CHEBI:43474"/>
        <dbReference type="ChEBI" id="CHEBI:58394"/>
        <dbReference type="ChEBI" id="CHEBI:58702"/>
        <dbReference type="EC" id="2.5.1.54"/>
    </reaction>
</comment>
<dbReference type="STRING" id="35760.BCHO_0970"/>
<dbReference type="AlphaFoldDB" id="A0A087AGA9"/>
<dbReference type="PIRSF" id="PIRSF001361">
    <property type="entry name" value="DAHP_synthase"/>
    <property type="match status" value="1"/>
</dbReference>
<evidence type="ECO:0000256" key="4">
    <source>
        <dbReference type="ARBA" id="ARBA00022605"/>
    </source>
</evidence>
<evidence type="ECO:0000256" key="8">
    <source>
        <dbReference type="PIRNR" id="PIRNR001361"/>
    </source>
</evidence>